<evidence type="ECO:0008006" key="3">
    <source>
        <dbReference type="Google" id="ProtNLM"/>
    </source>
</evidence>
<gene>
    <name evidence="1" type="ORF">G5B36_26535</name>
</gene>
<accession>A0ABX2HRW0</accession>
<protein>
    <recommendedName>
        <fullName evidence="3">Phage protein</fullName>
    </recommendedName>
</protein>
<dbReference type="EMBL" id="JAAITT010000061">
    <property type="protein sequence ID" value="NSJ52214.1"/>
    <property type="molecule type" value="Genomic_DNA"/>
</dbReference>
<evidence type="ECO:0000313" key="2">
    <source>
        <dbReference type="Proteomes" id="UP000669239"/>
    </source>
</evidence>
<comment type="caution">
    <text evidence="1">The sequence shown here is derived from an EMBL/GenBank/DDBJ whole genome shotgun (WGS) entry which is preliminary data.</text>
</comment>
<proteinExistence type="predicted"/>
<dbReference type="Proteomes" id="UP000669239">
    <property type="component" value="Unassembled WGS sequence"/>
</dbReference>
<dbReference type="RefSeq" id="WP_165643114.1">
    <property type="nucleotide sequence ID" value="NZ_JAAITT010000061.1"/>
</dbReference>
<reference evidence="1 2" key="1">
    <citation type="journal article" date="2020" name="Cell Host Microbe">
        <title>Functional and Genomic Variation between Human-Derived Isolates of Lachnospiraceae Reveals Inter- and Intra-Species Diversity.</title>
        <authorList>
            <person name="Sorbara M.T."/>
            <person name="Littmann E.R."/>
            <person name="Fontana E."/>
            <person name="Moody T.U."/>
            <person name="Kohout C.E."/>
            <person name="Gjonbalaj M."/>
            <person name="Eaton V."/>
            <person name="Seok R."/>
            <person name="Leiner I.M."/>
            <person name="Pamer E.G."/>
        </authorList>
    </citation>
    <scope>NUCLEOTIDE SEQUENCE [LARGE SCALE GENOMIC DNA]</scope>
    <source>
        <strain evidence="1 2">MSK.1.17</strain>
    </source>
</reference>
<organism evidence="1 2">
    <name type="scientific">Enterocloster aldenensis</name>
    <dbReference type="NCBI Taxonomy" id="358742"/>
    <lineage>
        <taxon>Bacteria</taxon>
        <taxon>Bacillati</taxon>
        <taxon>Bacillota</taxon>
        <taxon>Clostridia</taxon>
        <taxon>Lachnospirales</taxon>
        <taxon>Lachnospiraceae</taxon>
        <taxon>Enterocloster</taxon>
    </lineage>
</organism>
<evidence type="ECO:0000313" key="1">
    <source>
        <dbReference type="EMBL" id="NSJ52214.1"/>
    </source>
</evidence>
<keyword evidence="2" id="KW-1185">Reference proteome</keyword>
<name>A0ABX2HRW0_9FIRM</name>
<sequence length="93" mass="10785">MMRYRKKPVVIEAFQYDGDLKSSDGKYYVPEWAVYSFEGEHPVMYYDGPELYISTLEGVHHVSVGDYVIRGVNGELYPCKPDIFMKTYEEVTG</sequence>